<organism evidence="1 2">
    <name type="scientific">Grifola frondosa</name>
    <name type="common">Maitake</name>
    <name type="synonym">Polyporus frondosus</name>
    <dbReference type="NCBI Taxonomy" id="5627"/>
    <lineage>
        <taxon>Eukaryota</taxon>
        <taxon>Fungi</taxon>
        <taxon>Dikarya</taxon>
        <taxon>Basidiomycota</taxon>
        <taxon>Agaricomycotina</taxon>
        <taxon>Agaricomycetes</taxon>
        <taxon>Polyporales</taxon>
        <taxon>Grifolaceae</taxon>
        <taxon>Grifola</taxon>
    </lineage>
</organism>
<accession>A0A1C7M7K4</accession>
<dbReference type="OrthoDB" id="66881at2759"/>
<keyword evidence="2" id="KW-1185">Reference proteome</keyword>
<dbReference type="AlphaFoldDB" id="A0A1C7M7K4"/>
<protein>
    <submittedName>
        <fullName evidence="1">Uncharacterized protein</fullName>
    </submittedName>
</protein>
<proteinExistence type="predicted"/>
<dbReference type="Proteomes" id="UP000092993">
    <property type="component" value="Unassembled WGS sequence"/>
</dbReference>
<reference evidence="1 2" key="1">
    <citation type="submission" date="2016-03" db="EMBL/GenBank/DDBJ databases">
        <title>Whole genome sequencing of Grifola frondosa 9006-11.</title>
        <authorList>
            <person name="Min B."/>
            <person name="Park H."/>
            <person name="Kim J.-G."/>
            <person name="Cho H."/>
            <person name="Oh Y.-L."/>
            <person name="Kong W.-S."/>
            <person name="Choi I.-G."/>
        </authorList>
    </citation>
    <scope>NUCLEOTIDE SEQUENCE [LARGE SCALE GENOMIC DNA]</scope>
    <source>
        <strain evidence="1 2">9006-11</strain>
    </source>
</reference>
<evidence type="ECO:0000313" key="1">
    <source>
        <dbReference type="EMBL" id="OBZ72895.1"/>
    </source>
</evidence>
<name>A0A1C7M7K4_GRIFR</name>
<sequence length="114" mass="13369">MPLSFLWEKFITWWNYHRLDDLVSAHLGLLEGTPVVNDEFLRHNAIMIGTVHIGIYTRLLLTFLMDKNARPTPKDMNLWVSVVRFLKRDARGGAQGFFTYMELRVALREAPDYE</sequence>
<comment type="caution">
    <text evidence="1">The sequence shown here is derived from an EMBL/GenBank/DDBJ whole genome shotgun (WGS) entry which is preliminary data.</text>
</comment>
<dbReference type="STRING" id="5627.A0A1C7M7K4"/>
<evidence type="ECO:0000313" key="2">
    <source>
        <dbReference type="Proteomes" id="UP000092993"/>
    </source>
</evidence>
<gene>
    <name evidence="1" type="ORF">A0H81_06868</name>
</gene>
<dbReference type="EMBL" id="LUGG01000007">
    <property type="protein sequence ID" value="OBZ72895.1"/>
    <property type="molecule type" value="Genomic_DNA"/>
</dbReference>